<evidence type="ECO:0000313" key="3">
    <source>
        <dbReference type="Proteomes" id="UP000295680"/>
    </source>
</evidence>
<dbReference type="OrthoDB" id="3785441at2"/>
<proteinExistence type="predicted"/>
<comment type="caution">
    <text evidence="2">The sequence shown here is derived from an EMBL/GenBank/DDBJ whole genome shotgun (WGS) entry which is preliminary data.</text>
</comment>
<gene>
    <name evidence="2" type="ORF">EV192_120109</name>
</gene>
<keyword evidence="3" id="KW-1185">Reference proteome</keyword>
<dbReference type="Pfam" id="PF19457">
    <property type="entry name" value="DUF5994"/>
    <property type="match status" value="1"/>
</dbReference>
<dbReference type="EMBL" id="SLWS01000020">
    <property type="protein sequence ID" value="TCO45923.1"/>
    <property type="molecule type" value="Genomic_DNA"/>
</dbReference>
<dbReference type="Proteomes" id="UP000295680">
    <property type="component" value="Unassembled WGS sequence"/>
</dbReference>
<dbReference type="RefSeq" id="WP_132126108.1">
    <property type="nucleotide sequence ID" value="NZ_SLWS01000020.1"/>
</dbReference>
<sequence>MTSGSHTDITHQATEDSPRRSLRLRLKPKAPPTGYVDGAWWPRSRELTDELAALTDVLAIRLGPVIRVAFASTAWNPVTEVDGQPIRLVTLRPQEKHIVRVSGSDGRRITLLVVPPEAATEAGRDAVILAARRANSDGPADILAAAGVVSVAAHQNTHSTLRPRLRTRRPQR</sequence>
<organism evidence="2 3">
    <name type="scientific">Actinocrispum wychmicini</name>
    <dbReference type="NCBI Taxonomy" id="1213861"/>
    <lineage>
        <taxon>Bacteria</taxon>
        <taxon>Bacillati</taxon>
        <taxon>Actinomycetota</taxon>
        <taxon>Actinomycetes</taxon>
        <taxon>Pseudonocardiales</taxon>
        <taxon>Pseudonocardiaceae</taxon>
        <taxon>Actinocrispum</taxon>
    </lineage>
</organism>
<feature type="compositionally biased region" description="Polar residues" evidence="1">
    <location>
        <begin position="1"/>
        <end position="12"/>
    </location>
</feature>
<evidence type="ECO:0000313" key="2">
    <source>
        <dbReference type="EMBL" id="TCO45923.1"/>
    </source>
</evidence>
<protein>
    <submittedName>
        <fullName evidence="2">Uncharacterized protein</fullName>
    </submittedName>
</protein>
<dbReference type="AlphaFoldDB" id="A0A4R2ILN5"/>
<accession>A0A4R2ILN5</accession>
<name>A0A4R2ILN5_9PSEU</name>
<evidence type="ECO:0000256" key="1">
    <source>
        <dbReference type="SAM" id="MobiDB-lite"/>
    </source>
</evidence>
<reference evidence="2 3" key="1">
    <citation type="submission" date="2019-03" db="EMBL/GenBank/DDBJ databases">
        <title>Genomic Encyclopedia of Type Strains, Phase IV (KMG-IV): sequencing the most valuable type-strain genomes for metagenomic binning, comparative biology and taxonomic classification.</title>
        <authorList>
            <person name="Goeker M."/>
        </authorList>
    </citation>
    <scope>NUCLEOTIDE SEQUENCE [LARGE SCALE GENOMIC DNA]</scope>
    <source>
        <strain evidence="2 3">DSM 45934</strain>
    </source>
</reference>
<feature type="region of interest" description="Disordered" evidence="1">
    <location>
        <begin position="1"/>
        <end position="29"/>
    </location>
</feature>
<dbReference type="InterPro" id="IPR046036">
    <property type="entry name" value="DUF5994"/>
</dbReference>